<name>A0A3N2R5L0_9RHOB</name>
<dbReference type="RefSeq" id="WP_123642219.1">
    <property type="nucleotide sequence ID" value="NZ_ML119084.1"/>
</dbReference>
<reference evidence="3 4" key="1">
    <citation type="submission" date="2018-10" db="EMBL/GenBank/DDBJ databases">
        <title>Histidinibacterium lentulum gen. nov., sp. nov., a marine bacterium from the culture broth of Picochlorum sp. 122.</title>
        <authorList>
            <person name="Wang G."/>
        </authorList>
    </citation>
    <scope>NUCLEOTIDE SEQUENCE [LARGE SCALE GENOMIC DNA]</scope>
    <source>
        <strain evidence="3 4">B17</strain>
    </source>
</reference>
<dbReference type="PROSITE" id="PS51257">
    <property type="entry name" value="PROKAR_LIPOPROTEIN"/>
    <property type="match status" value="1"/>
</dbReference>
<dbReference type="Proteomes" id="UP000268016">
    <property type="component" value="Unassembled WGS sequence"/>
</dbReference>
<proteinExistence type="predicted"/>
<organism evidence="3 4">
    <name type="scientific">Histidinibacterium lentulum</name>
    <dbReference type="NCBI Taxonomy" id="2480588"/>
    <lineage>
        <taxon>Bacteria</taxon>
        <taxon>Pseudomonadati</taxon>
        <taxon>Pseudomonadota</taxon>
        <taxon>Alphaproteobacteria</taxon>
        <taxon>Rhodobacterales</taxon>
        <taxon>Paracoccaceae</taxon>
        <taxon>Histidinibacterium</taxon>
    </lineage>
</organism>
<feature type="chain" id="PRO_5018033868" evidence="1">
    <location>
        <begin position="21"/>
        <end position="133"/>
    </location>
</feature>
<dbReference type="EMBL" id="RDRB01000004">
    <property type="protein sequence ID" value="ROU02697.1"/>
    <property type="molecule type" value="Genomic_DNA"/>
</dbReference>
<sequence length="133" mass="13870">MKAPLALAALLVVSACGRPAPSPPALPLDWQLAAVNGAPVSVPAAVGLGRDRFSFRGPCNAYSGTLARGTGPALRMERLETGRTACPQLAAERQLLDLLSRVARQDVPSGAPALELVTDTGTRLQFRRMSPGV</sequence>
<feature type="domain" description="DUF306" evidence="2">
    <location>
        <begin position="29"/>
        <end position="126"/>
    </location>
</feature>
<keyword evidence="1" id="KW-0732">Signal</keyword>
<evidence type="ECO:0000259" key="2">
    <source>
        <dbReference type="Pfam" id="PF03724"/>
    </source>
</evidence>
<dbReference type="InterPro" id="IPR038670">
    <property type="entry name" value="HslJ-like_sf"/>
</dbReference>
<dbReference type="Gene3D" id="2.40.128.270">
    <property type="match status" value="1"/>
</dbReference>
<dbReference type="AlphaFoldDB" id="A0A3N2R5L0"/>
<feature type="signal peptide" evidence="1">
    <location>
        <begin position="1"/>
        <end position="20"/>
    </location>
</feature>
<dbReference type="OrthoDB" id="7874258at2"/>
<protein>
    <submittedName>
        <fullName evidence="3">META domain-containing protein</fullName>
    </submittedName>
</protein>
<comment type="caution">
    <text evidence="3">The sequence shown here is derived from an EMBL/GenBank/DDBJ whole genome shotgun (WGS) entry which is preliminary data.</text>
</comment>
<keyword evidence="4" id="KW-1185">Reference proteome</keyword>
<dbReference type="InterPro" id="IPR005184">
    <property type="entry name" value="DUF306_Meta_HslJ"/>
</dbReference>
<accession>A0A3N2R5L0</accession>
<evidence type="ECO:0000256" key="1">
    <source>
        <dbReference type="SAM" id="SignalP"/>
    </source>
</evidence>
<gene>
    <name evidence="3" type="ORF">EAT49_10280</name>
</gene>
<dbReference type="Pfam" id="PF03724">
    <property type="entry name" value="META"/>
    <property type="match status" value="1"/>
</dbReference>
<evidence type="ECO:0000313" key="4">
    <source>
        <dbReference type="Proteomes" id="UP000268016"/>
    </source>
</evidence>
<evidence type="ECO:0000313" key="3">
    <source>
        <dbReference type="EMBL" id="ROU02697.1"/>
    </source>
</evidence>